<evidence type="ECO:0000256" key="1">
    <source>
        <dbReference type="SAM" id="MobiDB-lite"/>
    </source>
</evidence>
<feature type="compositionally biased region" description="Basic residues" evidence="1">
    <location>
        <begin position="330"/>
        <end position="340"/>
    </location>
</feature>
<accession>A0A7J7JF00</accession>
<comment type="caution">
    <text evidence="2">The sequence shown here is derived from an EMBL/GenBank/DDBJ whole genome shotgun (WGS) entry which is preliminary data.</text>
</comment>
<keyword evidence="3" id="KW-1185">Reference proteome</keyword>
<dbReference type="OrthoDB" id="2499658at2759"/>
<feature type="compositionally biased region" description="Basic and acidic residues" evidence="1">
    <location>
        <begin position="133"/>
        <end position="142"/>
    </location>
</feature>
<feature type="compositionally biased region" description="Low complexity" evidence="1">
    <location>
        <begin position="35"/>
        <end position="45"/>
    </location>
</feature>
<proteinExistence type="predicted"/>
<feature type="compositionally biased region" description="Basic and acidic residues" evidence="1">
    <location>
        <begin position="1"/>
        <end position="22"/>
    </location>
</feature>
<dbReference type="Proteomes" id="UP000593567">
    <property type="component" value="Unassembled WGS sequence"/>
</dbReference>
<feature type="compositionally biased region" description="Polar residues" evidence="1">
    <location>
        <begin position="363"/>
        <end position="372"/>
    </location>
</feature>
<evidence type="ECO:0000313" key="2">
    <source>
        <dbReference type="EMBL" id="KAF6024889.1"/>
    </source>
</evidence>
<dbReference type="AlphaFoldDB" id="A0A7J7JF00"/>
<feature type="region of interest" description="Disordered" evidence="1">
    <location>
        <begin position="274"/>
        <end position="302"/>
    </location>
</feature>
<feature type="region of interest" description="Disordered" evidence="1">
    <location>
        <begin position="86"/>
        <end position="160"/>
    </location>
</feature>
<feature type="region of interest" description="Disordered" evidence="1">
    <location>
        <begin position="1"/>
        <end position="65"/>
    </location>
</feature>
<sequence length="502" mass="55347">MAAPDSNRHYYEHPSHRDRTMDVSEYYTNPLDIHSGNIGSNIGGSRPSSASEQMRPDLSDNSTDSFYRAKLRDGFVDLRNSYQRVNQRGGGQFTGSQNQIYSTPNHHQPRNPKPQPDVTRPLSMHASAYPNKSYEHSLRDQEYGTGSSRGSRDSNYGVPAPQGVLFRSSSDLQLDNNNSTAFHDRPMRKDFGSADLVEHKQSASFTNSNDTEFFNLLTSYKADGAVDQRAPAPPGMHNVLRGEADVHLSPTKPARSGHPPQLQVQVYQPRQSLLPQHSQHPSHSQHYQQPPPKPPHAHNIAQPHQQPYTAAVIPSANSSTPHQSLDAIKRSPKSNKKAQRPRSGDVSALLRKLRPTKGEGDSNARTADSANDSQITNLLSEILPEERLRKKAFVHYDCQSVGINFVEAALKRQNTQMGNTKTGASAASHLDELGEEEVMSDSRRVSPLVGQCPAFINELGDEKERNIALTKVTAQTRQHKLAAGAALVCSCSCVLSCCLWGT</sequence>
<evidence type="ECO:0000313" key="3">
    <source>
        <dbReference type="Proteomes" id="UP000593567"/>
    </source>
</evidence>
<dbReference type="EMBL" id="VXIV02002519">
    <property type="protein sequence ID" value="KAF6024889.1"/>
    <property type="molecule type" value="Genomic_DNA"/>
</dbReference>
<feature type="compositionally biased region" description="Low complexity" evidence="1">
    <location>
        <begin position="274"/>
        <end position="288"/>
    </location>
</feature>
<feature type="compositionally biased region" description="Polar residues" evidence="1">
    <location>
        <begin position="94"/>
        <end position="106"/>
    </location>
</feature>
<feature type="region of interest" description="Disordered" evidence="1">
    <location>
        <begin position="314"/>
        <end position="372"/>
    </location>
</feature>
<protein>
    <submittedName>
        <fullName evidence="2">Uncharacterized protein</fullName>
    </submittedName>
</protein>
<name>A0A7J7JF00_BUGNE</name>
<gene>
    <name evidence="2" type="ORF">EB796_016799</name>
</gene>
<organism evidence="2 3">
    <name type="scientific">Bugula neritina</name>
    <name type="common">Brown bryozoan</name>
    <name type="synonym">Sertularia neritina</name>
    <dbReference type="NCBI Taxonomy" id="10212"/>
    <lineage>
        <taxon>Eukaryota</taxon>
        <taxon>Metazoa</taxon>
        <taxon>Spiralia</taxon>
        <taxon>Lophotrochozoa</taxon>
        <taxon>Bryozoa</taxon>
        <taxon>Gymnolaemata</taxon>
        <taxon>Cheilostomatida</taxon>
        <taxon>Flustrina</taxon>
        <taxon>Buguloidea</taxon>
        <taxon>Bugulidae</taxon>
        <taxon>Bugula</taxon>
    </lineage>
</organism>
<reference evidence="2" key="1">
    <citation type="submission" date="2020-06" db="EMBL/GenBank/DDBJ databases">
        <title>Draft genome of Bugula neritina, a colonial animal packing powerful symbionts and potential medicines.</title>
        <authorList>
            <person name="Rayko M."/>
        </authorList>
    </citation>
    <scope>NUCLEOTIDE SEQUENCE [LARGE SCALE GENOMIC DNA]</scope>
    <source>
        <strain evidence="2">Kwan_BN1</strain>
    </source>
</reference>